<reference evidence="3 4" key="1">
    <citation type="submission" date="2020-08" db="EMBL/GenBank/DDBJ databases">
        <authorList>
            <person name="Kim C.M."/>
        </authorList>
    </citation>
    <scope>NUCLEOTIDE SEQUENCE [LARGE SCALE GENOMIC DNA]</scope>
    <source>
        <strain evidence="3 4">SR9</strain>
    </source>
</reference>
<accession>A0A7W4H1T8</accession>
<feature type="domain" description="HTH cro/C1-type" evidence="2">
    <location>
        <begin position="20"/>
        <end position="51"/>
    </location>
</feature>
<comment type="caution">
    <text evidence="3">The sequence shown here is derived from an EMBL/GenBank/DDBJ whole genome shotgun (WGS) entry which is preliminary data.</text>
</comment>
<dbReference type="PANTHER" id="PTHR34475:SF1">
    <property type="entry name" value="CYTOSKELETON PROTEIN RODZ"/>
    <property type="match status" value="1"/>
</dbReference>
<protein>
    <submittedName>
        <fullName evidence="3">Helix-turn-helix domain-containing protein</fullName>
    </submittedName>
</protein>
<dbReference type="EMBL" id="JACJFN010000001">
    <property type="protein sequence ID" value="MBB1517750.1"/>
    <property type="molecule type" value="Genomic_DNA"/>
</dbReference>
<dbReference type="PROSITE" id="PS50943">
    <property type="entry name" value="HTH_CROC1"/>
    <property type="match status" value="1"/>
</dbReference>
<dbReference type="InterPro" id="IPR050400">
    <property type="entry name" value="Bact_Cytoskel_RodZ"/>
</dbReference>
<evidence type="ECO:0000259" key="2">
    <source>
        <dbReference type="PROSITE" id="PS50943"/>
    </source>
</evidence>
<dbReference type="Proteomes" id="UP000581189">
    <property type="component" value="Unassembled WGS sequence"/>
</dbReference>
<evidence type="ECO:0000313" key="3">
    <source>
        <dbReference type="EMBL" id="MBB1517750.1"/>
    </source>
</evidence>
<proteinExistence type="predicted"/>
<dbReference type="AlphaFoldDB" id="A0A7W4H1T8"/>
<dbReference type="InterPro" id="IPR025194">
    <property type="entry name" value="RodZ-like_C"/>
</dbReference>
<dbReference type="InterPro" id="IPR010982">
    <property type="entry name" value="Lambda_DNA-bd_dom_sf"/>
</dbReference>
<dbReference type="InterPro" id="IPR001387">
    <property type="entry name" value="Cro/C1-type_HTH"/>
</dbReference>
<gene>
    <name evidence="3" type="ORF">H3H45_00765</name>
</gene>
<dbReference type="GO" id="GO:0003677">
    <property type="term" value="F:DNA binding"/>
    <property type="evidence" value="ECO:0007669"/>
    <property type="project" value="InterPro"/>
</dbReference>
<keyword evidence="4" id="KW-1185">Reference proteome</keyword>
<dbReference type="PANTHER" id="PTHR34475">
    <property type="match status" value="1"/>
</dbReference>
<dbReference type="Gene3D" id="1.10.260.40">
    <property type="entry name" value="lambda repressor-like DNA-binding domains"/>
    <property type="match status" value="1"/>
</dbReference>
<evidence type="ECO:0000313" key="4">
    <source>
        <dbReference type="Proteomes" id="UP000581189"/>
    </source>
</evidence>
<feature type="region of interest" description="Disordered" evidence="1">
    <location>
        <begin position="220"/>
        <end position="255"/>
    </location>
</feature>
<dbReference type="SUPFAM" id="SSF47413">
    <property type="entry name" value="lambda repressor-like DNA-binding domains"/>
    <property type="match status" value="1"/>
</dbReference>
<dbReference type="Pfam" id="PF13413">
    <property type="entry name" value="HTH_25"/>
    <property type="match status" value="1"/>
</dbReference>
<sequence>MKTSHPEAVAASRVNPGETLRKARESKNWVLADVAAQLHLTAQALQQLESGAFEKLPGHTFARGYVRAYAKLLGMDQNRLVSEFDQFTGSDASGSRVHSLGRIEEPVRLSQSILKMVSLCLLLALGAGAFFWWQAGAGNVPTLPADLGLEHVEVEGADGTTEIHPLDEPEDQAVADAQGAVEPVAPVLTAELAAQPEVPVASEAVTPPAVAAPVEAGNQAPLVPQPDVQPPVVPAAPAPAASPIQPAPVTPPAPEPAAPVVSEPVVALVPAAGESKVHLQFTADCWTQLTDATGKVLISALKRRGESIELVGKAPLELRLGFARGAQVRLDGQPVDVAAFTHGETARLKLGQ</sequence>
<feature type="compositionally biased region" description="Pro residues" evidence="1">
    <location>
        <begin position="245"/>
        <end position="255"/>
    </location>
</feature>
<dbReference type="CDD" id="cd00093">
    <property type="entry name" value="HTH_XRE"/>
    <property type="match status" value="1"/>
</dbReference>
<organism evidence="3 4">
    <name type="scientific">Aquipseudomonas guryensis</name>
    <dbReference type="NCBI Taxonomy" id="2759165"/>
    <lineage>
        <taxon>Bacteria</taxon>
        <taxon>Pseudomonadati</taxon>
        <taxon>Pseudomonadota</taxon>
        <taxon>Gammaproteobacteria</taxon>
        <taxon>Pseudomonadales</taxon>
        <taxon>Pseudomonadaceae</taxon>
        <taxon>Aquipseudomonas</taxon>
    </lineage>
</organism>
<name>A0A7W4H1T8_9GAMM</name>
<evidence type="ECO:0000256" key="1">
    <source>
        <dbReference type="SAM" id="MobiDB-lite"/>
    </source>
</evidence>
<feature type="compositionally biased region" description="Pro residues" evidence="1">
    <location>
        <begin position="223"/>
        <end position="237"/>
    </location>
</feature>
<dbReference type="RefSeq" id="WP_182831877.1">
    <property type="nucleotide sequence ID" value="NZ_JACJFN010000001.1"/>
</dbReference>
<dbReference type="Pfam" id="PF13464">
    <property type="entry name" value="RodZ_C"/>
    <property type="match status" value="1"/>
</dbReference>